<name>A0ABV4U201_9BACT</name>
<reference evidence="3 4" key="1">
    <citation type="submission" date="2024-08" db="EMBL/GenBank/DDBJ databases">
        <title>Whole-genome sequencing of halo(alkali)philic microorganisms from hypersaline lakes.</title>
        <authorList>
            <person name="Sorokin D.Y."/>
            <person name="Merkel A.Y."/>
            <person name="Messina E."/>
            <person name="Yakimov M."/>
        </authorList>
    </citation>
    <scope>NUCLEOTIDE SEQUENCE [LARGE SCALE GENOMIC DNA]</scope>
    <source>
        <strain evidence="3 4">AB-hyl4</strain>
    </source>
</reference>
<feature type="transmembrane region" description="Helical" evidence="2">
    <location>
        <begin position="9"/>
        <end position="27"/>
    </location>
</feature>
<feature type="region of interest" description="Disordered" evidence="1">
    <location>
        <begin position="84"/>
        <end position="107"/>
    </location>
</feature>
<dbReference type="Pfam" id="PF09656">
    <property type="entry name" value="PGPGW"/>
    <property type="match status" value="1"/>
</dbReference>
<evidence type="ECO:0000256" key="1">
    <source>
        <dbReference type="SAM" id="MobiDB-lite"/>
    </source>
</evidence>
<sequence>MTTRTLKRVGIGIVGSAVVMLGLALLVLPGPGWLTIFAGFGILATEFVFARRMMDRTRHAAHRTARTMGVSERWCRKLRLVGGPSAEPMGGSMVSTPENAPPHGRAA</sequence>
<protein>
    <submittedName>
        <fullName evidence="3">PGPGW domain-containing protein</fullName>
    </submittedName>
</protein>
<accession>A0ABV4U201</accession>
<keyword evidence="2" id="KW-1133">Transmembrane helix</keyword>
<feature type="transmembrane region" description="Helical" evidence="2">
    <location>
        <begin position="33"/>
        <end position="50"/>
    </location>
</feature>
<evidence type="ECO:0000256" key="2">
    <source>
        <dbReference type="SAM" id="Phobius"/>
    </source>
</evidence>
<keyword evidence="4" id="KW-1185">Reference proteome</keyword>
<evidence type="ECO:0000313" key="4">
    <source>
        <dbReference type="Proteomes" id="UP001575105"/>
    </source>
</evidence>
<comment type="caution">
    <text evidence="3">The sequence shown here is derived from an EMBL/GenBank/DDBJ whole genome shotgun (WGS) entry which is preliminary data.</text>
</comment>
<gene>
    <name evidence="3" type="ORF">ACERK3_04915</name>
</gene>
<dbReference type="Proteomes" id="UP001575105">
    <property type="component" value="Unassembled WGS sequence"/>
</dbReference>
<keyword evidence="2" id="KW-0812">Transmembrane</keyword>
<dbReference type="RefSeq" id="WP_425344561.1">
    <property type="nucleotide sequence ID" value="NZ_JBGUBD010000003.1"/>
</dbReference>
<proteinExistence type="predicted"/>
<organism evidence="3 4">
    <name type="scientific">Natronomicrosphaera hydrolytica</name>
    <dbReference type="NCBI Taxonomy" id="3242702"/>
    <lineage>
        <taxon>Bacteria</taxon>
        <taxon>Pseudomonadati</taxon>
        <taxon>Planctomycetota</taxon>
        <taxon>Phycisphaerae</taxon>
        <taxon>Phycisphaerales</taxon>
        <taxon>Phycisphaeraceae</taxon>
        <taxon>Natronomicrosphaera</taxon>
    </lineage>
</organism>
<dbReference type="InterPro" id="IPR019099">
    <property type="entry name" value="Uncharacterised_PGPGW_TM"/>
</dbReference>
<dbReference type="EMBL" id="JBGUBD010000003">
    <property type="protein sequence ID" value="MFA9477632.1"/>
    <property type="molecule type" value="Genomic_DNA"/>
</dbReference>
<keyword evidence="2" id="KW-0472">Membrane</keyword>
<evidence type="ECO:0000313" key="3">
    <source>
        <dbReference type="EMBL" id="MFA9477632.1"/>
    </source>
</evidence>